<proteinExistence type="predicted"/>
<reference evidence="2" key="1">
    <citation type="journal article" date="2020" name="Microorganisms">
        <title>Reliable Identification of Environmental Pseudomonas Isolates Using the rpoD Gene.</title>
        <authorList>
            <consortium name="The Broad Institute Genome Sequencing Platform"/>
            <person name="Girard L."/>
            <person name="Lood C."/>
            <person name="Rokni-Zadeh H."/>
            <person name="van Noort V."/>
            <person name="Lavigne R."/>
            <person name="De Mot R."/>
        </authorList>
    </citation>
    <scope>NUCLEOTIDE SEQUENCE [LARGE SCALE GENOMIC DNA]</scope>
    <source>
        <strain evidence="2">SWRI145</strain>
    </source>
</reference>
<accession>A0A8H9YVT0</accession>
<keyword evidence="4" id="KW-1185">Reference proteome</keyword>
<feature type="domain" description="Immunity MXAN-0049 protein" evidence="1">
    <location>
        <begin position="99"/>
        <end position="190"/>
    </location>
</feature>
<reference evidence="3" key="2">
    <citation type="submission" date="2021-06" db="EMBL/GenBank/DDBJ databases">
        <title>Updating the genus Pseudomonas: Description of 43 new species and partition of the Pseudomonas putida group.</title>
        <authorList>
            <person name="Girard L."/>
            <person name="Lood C."/>
            <person name="Vandamme P."/>
            <person name="Rokni-Zadeh H."/>
            <person name="van Noort V."/>
            <person name="Hofte M."/>
            <person name="Lavigne R."/>
            <person name="De Mot R."/>
        </authorList>
    </citation>
    <scope>NUCLEOTIDE SEQUENCE</scope>
    <source>
        <strain evidence="3">SWRI145</strain>
    </source>
</reference>
<dbReference type="EMBL" id="CP077084">
    <property type="protein sequence ID" value="QXH81475.1"/>
    <property type="molecule type" value="Genomic_DNA"/>
</dbReference>
<dbReference type="KEGG" id="ptrt:HU722_0015730"/>
<evidence type="ECO:0000259" key="1">
    <source>
        <dbReference type="Pfam" id="PF07791"/>
    </source>
</evidence>
<evidence type="ECO:0000313" key="4">
    <source>
        <dbReference type="Proteomes" id="UP000615613"/>
    </source>
</evidence>
<dbReference type="EMBL" id="JABWQF010000019">
    <property type="protein sequence ID" value="MBC3295389.1"/>
    <property type="molecule type" value="Genomic_DNA"/>
</dbReference>
<dbReference type="Proteomes" id="UP000615613">
    <property type="component" value="Chromosome"/>
</dbReference>
<organism evidence="2">
    <name type="scientific">Pseudomonas tritici</name>
    <dbReference type="NCBI Taxonomy" id="2745518"/>
    <lineage>
        <taxon>Bacteria</taxon>
        <taxon>Pseudomonadati</taxon>
        <taxon>Pseudomonadota</taxon>
        <taxon>Gammaproteobacteria</taxon>
        <taxon>Pseudomonadales</taxon>
        <taxon>Pseudomonadaceae</taxon>
        <taxon>Pseudomonas</taxon>
    </lineage>
</organism>
<dbReference type="AlphaFoldDB" id="A0A8H9YVT0"/>
<sequence length="199" mass="22550">MKYYWLRQDMMMADKWTLGDVRHVNNWHFREPPVNFMEPGTYTLDVRFEGAEVDYSLAGYASVPVLSSKACQALSGLPEVDEPYCNVVFEPVLIANKEVRGTYFLMIIETQIDCVDEQRSNFKKFEPNDPVRPDLAGEYRAFTRLVIDPGKIGDQHIFRVKKYSGAIVVSEEVKHRLETVGAVGMLFESVSGDDIGGNA</sequence>
<name>A0A8H9YVT0_9PSED</name>
<gene>
    <name evidence="3" type="ORF">HU722_0015730</name>
    <name evidence="2" type="ORF">HU722_28075</name>
</gene>
<dbReference type="RefSeq" id="WP_065890941.1">
    <property type="nucleotide sequence ID" value="NZ_CP077084.1"/>
</dbReference>
<evidence type="ECO:0000313" key="3">
    <source>
        <dbReference type="EMBL" id="QXH81475.1"/>
    </source>
</evidence>
<protein>
    <recommendedName>
        <fullName evidence="1">Immunity MXAN-0049 protein domain-containing protein</fullName>
    </recommendedName>
</protein>
<dbReference type="InterPro" id="IPR012433">
    <property type="entry name" value="Imm11"/>
</dbReference>
<dbReference type="Pfam" id="PF07791">
    <property type="entry name" value="Imm11"/>
    <property type="match status" value="1"/>
</dbReference>
<evidence type="ECO:0000313" key="2">
    <source>
        <dbReference type="EMBL" id="MBC3295389.1"/>
    </source>
</evidence>